<dbReference type="GO" id="GO:0004519">
    <property type="term" value="F:endonuclease activity"/>
    <property type="evidence" value="ECO:0007669"/>
    <property type="project" value="UniProtKB-KW"/>
</dbReference>
<dbReference type="InterPro" id="IPR011335">
    <property type="entry name" value="Restrct_endonuc-II-like"/>
</dbReference>
<dbReference type="Gene3D" id="3.40.600.10">
    <property type="entry name" value="DNA mismatch repair MutH/Restriction endonuclease, type II"/>
    <property type="match status" value="1"/>
</dbReference>
<dbReference type="SUPFAM" id="SSF52980">
    <property type="entry name" value="Restriction endonuclease-like"/>
    <property type="match status" value="1"/>
</dbReference>
<dbReference type="InterPro" id="IPR015314">
    <property type="entry name" value="Restrct_endonuc_II_EcoRV"/>
</dbReference>
<dbReference type="GO" id="GO:0016787">
    <property type="term" value="F:hydrolase activity"/>
    <property type="evidence" value="ECO:0007669"/>
    <property type="project" value="UniProtKB-KW"/>
</dbReference>
<reference evidence="4" key="1">
    <citation type="journal article" date="2013" name="Syst. Appl. Microbiol.">
        <title>New insights into the archaeal diversity of a hypersaline microbial mat obtained by a metagenomic approach.</title>
        <authorList>
            <person name="Lopez-Lopez A."/>
            <person name="Richter M."/>
            <person name="Pena A."/>
            <person name="Tamames J."/>
            <person name="Rossello-Mora R."/>
        </authorList>
    </citation>
    <scope>NUCLEOTIDE SEQUENCE</scope>
</reference>
<keyword evidence="1" id="KW-0540">Nuclease</keyword>
<keyword evidence="4" id="KW-0808">Transferase</keyword>
<dbReference type="GO" id="GO:0009007">
    <property type="term" value="F:site-specific DNA-methyltransferase (adenine-specific) activity"/>
    <property type="evidence" value="ECO:0007669"/>
    <property type="project" value="UniProtKB-EC"/>
</dbReference>
<dbReference type="CDD" id="cd22323">
    <property type="entry name" value="EcoRV-like"/>
    <property type="match status" value="1"/>
</dbReference>
<accession>M1PPS6</accession>
<evidence type="ECO:0000256" key="1">
    <source>
        <dbReference type="ARBA" id="ARBA00022722"/>
    </source>
</evidence>
<proteinExistence type="predicted"/>
<organism evidence="4">
    <name type="scientific">uncultured organism</name>
    <dbReference type="NCBI Taxonomy" id="155900"/>
    <lineage>
        <taxon>unclassified sequences</taxon>
        <taxon>environmental samples</taxon>
    </lineage>
</organism>
<dbReference type="InterPro" id="IPR037057">
    <property type="entry name" value="DNA_rep_MutH/T2_RE_sf"/>
</dbReference>
<sequence>MDFIKESLDRIEEWNIDWKVYGMVDRRDRVYSLGDDTKILGRIFELLVAPLVEDIAQDHGLTVQPASSQTIYPDFTLMESPEDQHKIAVDVKTTYRRGKYQQPSTKYGYEAGEEKPFKFTLGSYASFLRDNTKNIEFNYKTYDKDYIIGFIYSRNEQADEGIVKDIDDKEEIEPPYLDVEYFVQEKYKIAGEKPGSGNTENLGNFVTNDVEELQNGEGPFAEHGKEVFKDYWRNYGRYREEGDYNNLDEYFDWVEKQED</sequence>
<evidence type="ECO:0000256" key="3">
    <source>
        <dbReference type="ARBA" id="ARBA00022801"/>
    </source>
</evidence>
<dbReference type="GO" id="GO:0003677">
    <property type="term" value="F:DNA binding"/>
    <property type="evidence" value="ECO:0007669"/>
    <property type="project" value="InterPro"/>
</dbReference>
<keyword evidence="4" id="KW-0489">Methyltransferase</keyword>
<name>M1PPS6_9ZZZZ</name>
<evidence type="ECO:0000313" key="4">
    <source>
        <dbReference type="EMBL" id="AGF93120.1"/>
    </source>
</evidence>
<dbReference type="AlphaFoldDB" id="M1PPS6"/>
<gene>
    <name evidence="4" type="ORF">FLSS-17_0028</name>
</gene>
<dbReference type="EMBL" id="JX684082">
    <property type="protein sequence ID" value="AGF93120.1"/>
    <property type="molecule type" value="Genomic_DNA"/>
</dbReference>
<dbReference type="REBASE" id="60810">
    <property type="entry name" value="UorFLSS17ORF27P"/>
</dbReference>
<dbReference type="EC" id="2.1.1.72" evidence="4"/>
<dbReference type="Pfam" id="PF09233">
    <property type="entry name" value="Endonuc-EcoRV"/>
    <property type="match status" value="1"/>
</dbReference>
<keyword evidence="2 4" id="KW-0255">Endonuclease</keyword>
<dbReference type="GO" id="GO:0032259">
    <property type="term" value="P:methylation"/>
    <property type="evidence" value="ECO:0007669"/>
    <property type="project" value="UniProtKB-KW"/>
</dbReference>
<evidence type="ECO:0000256" key="2">
    <source>
        <dbReference type="ARBA" id="ARBA00022759"/>
    </source>
</evidence>
<keyword evidence="3" id="KW-0378">Hydrolase</keyword>
<protein>
    <submittedName>
        <fullName evidence="4">Restriction endonuclease, type II, EcoRV</fullName>
        <ecNumber evidence="4">2.1.1.72</ecNumber>
    </submittedName>
</protein>